<keyword evidence="1" id="KW-0812">Transmembrane</keyword>
<dbReference type="AlphaFoldDB" id="A0ABD2PTQ7"/>
<dbReference type="EMBL" id="JBJKFK010003193">
    <property type="protein sequence ID" value="KAL3310152.1"/>
    <property type="molecule type" value="Genomic_DNA"/>
</dbReference>
<name>A0ABD2PTQ7_9PLAT</name>
<organism evidence="2 3">
    <name type="scientific">Cichlidogyrus casuarinus</name>
    <dbReference type="NCBI Taxonomy" id="1844966"/>
    <lineage>
        <taxon>Eukaryota</taxon>
        <taxon>Metazoa</taxon>
        <taxon>Spiralia</taxon>
        <taxon>Lophotrochozoa</taxon>
        <taxon>Platyhelminthes</taxon>
        <taxon>Monogenea</taxon>
        <taxon>Monopisthocotylea</taxon>
        <taxon>Dactylogyridea</taxon>
        <taxon>Ancyrocephalidae</taxon>
        <taxon>Cichlidogyrus</taxon>
    </lineage>
</organism>
<feature type="transmembrane region" description="Helical" evidence="1">
    <location>
        <begin position="22"/>
        <end position="45"/>
    </location>
</feature>
<dbReference type="Gene3D" id="1.10.630.10">
    <property type="entry name" value="Cytochrome P450"/>
    <property type="match status" value="1"/>
</dbReference>
<dbReference type="Proteomes" id="UP001626550">
    <property type="component" value="Unassembled WGS sequence"/>
</dbReference>
<proteinExistence type="predicted"/>
<dbReference type="SUPFAM" id="SSF48264">
    <property type="entry name" value="Cytochrome P450"/>
    <property type="match status" value="1"/>
</dbReference>
<gene>
    <name evidence="2" type="ORF">Ciccas_011286</name>
</gene>
<evidence type="ECO:0000313" key="2">
    <source>
        <dbReference type="EMBL" id="KAL3310152.1"/>
    </source>
</evidence>
<evidence type="ECO:0000313" key="3">
    <source>
        <dbReference type="Proteomes" id="UP001626550"/>
    </source>
</evidence>
<dbReference type="InterPro" id="IPR036396">
    <property type="entry name" value="Cyt_P450_sf"/>
</dbReference>
<comment type="caution">
    <text evidence="2">The sequence shown here is derived from an EMBL/GenBank/DDBJ whole genome shotgun (WGS) entry which is preliminary data.</text>
</comment>
<keyword evidence="1" id="KW-0472">Membrane</keyword>
<keyword evidence="3" id="KW-1185">Reference proteome</keyword>
<evidence type="ECO:0000256" key="1">
    <source>
        <dbReference type="SAM" id="Phobius"/>
    </source>
</evidence>
<keyword evidence="1" id="KW-1133">Transmembrane helix</keyword>
<accession>A0ABD2PTQ7</accession>
<sequence length="522" mass="60036">MGFGDYEGLFTSHMSIDIGAKIMLSLLLFIAGLFFLAWCITYKVIKKYRLAKLLSKEYWLKSYSSLYSFKVIRQFACEKAFTQFSALKINSIFCTLIGERKAHSECDYHIFFNSQETAASNAFSLKWLGLVFSKCFNEHYGPLRLMTKQCFDSVSPSSILFAVKKIKSTTHTLLEDSTLDPTEELVWTVISEFYFQEHNLDSEAMLLKSDFLQSVRFLIEDAFLLHSTGSIVFKGEKITEEKFLSSVEATLGPLLAQIGNSLVQEEELNFAQKLFSKRAEISVELEDSSRDRVGLSTMHLLIDSLMVLQYSLTRALNVLMFAFASRPDWIQLIRSDAHAPTCEHSDDKFPETCLSVENLDCFPWLKAFTFEAMRVSCAGWPFGSIRRILRDVRFRDLDLQEDHLLLFNEPAFFSKAWVHATDGDRCSQFNPSRHLVKADDRFLVHISNYWARVLLDSDCLGVTRKFMRWTLMMLVHEMIVCQKVSVTFVNTPPAKKPSKQDKPKRANSLSIPENIYETKLIR</sequence>
<protein>
    <submittedName>
        <fullName evidence="2">Uncharacterized protein</fullName>
    </submittedName>
</protein>
<reference evidence="2 3" key="1">
    <citation type="submission" date="2024-11" db="EMBL/GenBank/DDBJ databases">
        <title>Adaptive evolution of stress response genes in parasites aligns with host niche diversity.</title>
        <authorList>
            <person name="Hahn C."/>
            <person name="Resl P."/>
        </authorList>
    </citation>
    <scope>NUCLEOTIDE SEQUENCE [LARGE SCALE GENOMIC DNA]</scope>
    <source>
        <strain evidence="2">EGGRZ-B1_66</strain>
        <tissue evidence="2">Body</tissue>
    </source>
</reference>